<dbReference type="EMBL" id="LNIX01000047">
    <property type="protein sequence ID" value="OXA38271.1"/>
    <property type="molecule type" value="Genomic_DNA"/>
</dbReference>
<name>A0A226D0U0_FOLCA</name>
<gene>
    <name evidence="1" type="ORF">Fcan01_26959</name>
</gene>
<dbReference type="AlphaFoldDB" id="A0A226D0U0"/>
<proteinExistence type="predicted"/>
<accession>A0A226D0U0</accession>
<sequence length="121" mass="13431">MPVCILTCEASYSSVDDWNISIFGLEVTQAEELKSRHPELNIVSSDILTVDAMPNLDANSTHFEFQQRVKDTFSVMKDKPEAILSLAATYINALADLKYVVINTTAVSIGGLNKWTYALQM</sequence>
<keyword evidence="2" id="KW-1185">Reference proteome</keyword>
<reference evidence="1 2" key="1">
    <citation type="submission" date="2015-12" db="EMBL/GenBank/DDBJ databases">
        <title>The genome of Folsomia candida.</title>
        <authorList>
            <person name="Faddeeva A."/>
            <person name="Derks M.F."/>
            <person name="Anvar Y."/>
            <person name="Smit S."/>
            <person name="Van Straalen N."/>
            <person name="Roelofs D."/>
        </authorList>
    </citation>
    <scope>NUCLEOTIDE SEQUENCE [LARGE SCALE GENOMIC DNA]</scope>
    <source>
        <strain evidence="1 2">VU population</strain>
        <tissue evidence="1">Whole body</tissue>
    </source>
</reference>
<evidence type="ECO:0000313" key="2">
    <source>
        <dbReference type="Proteomes" id="UP000198287"/>
    </source>
</evidence>
<dbReference type="Proteomes" id="UP000198287">
    <property type="component" value="Unassembled WGS sequence"/>
</dbReference>
<protein>
    <submittedName>
        <fullName evidence="1">Uncharacterized protein</fullName>
    </submittedName>
</protein>
<organism evidence="1 2">
    <name type="scientific">Folsomia candida</name>
    <name type="common">Springtail</name>
    <dbReference type="NCBI Taxonomy" id="158441"/>
    <lineage>
        <taxon>Eukaryota</taxon>
        <taxon>Metazoa</taxon>
        <taxon>Ecdysozoa</taxon>
        <taxon>Arthropoda</taxon>
        <taxon>Hexapoda</taxon>
        <taxon>Collembola</taxon>
        <taxon>Entomobryomorpha</taxon>
        <taxon>Isotomoidea</taxon>
        <taxon>Isotomidae</taxon>
        <taxon>Proisotominae</taxon>
        <taxon>Folsomia</taxon>
    </lineage>
</organism>
<evidence type="ECO:0000313" key="1">
    <source>
        <dbReference type="EMBL" id="OXA38271.1"/>
    </source>
</evidence>
<comment type="caution">
    <text evidence="1">The sequence shown here is derived from an EMBL/GenBank/DDBJ whole genome shotgun (WGS) entry which is preliminary data.</text>
</comment>